<evidence type="ECO:0000256" key="1">
    <source>
        <dbReference type="ARBA" id="ARBA00004123"/>
    </source>
</evidence>
<dbReference type="eggNOG" id="KOG1293">
    <property type="taxonomic scope" value="Eukaryota"/>
</dbReference>
<sequence>MGRSTIPSALSELSNPTTPEAQVAALQSLKNELVGHEQRKELAVTHGIVKPLASLLRAEARKGGKRRRNVRNGNSSGLFGDTAGLEEWTTEDELRFQATLVVGSLANGGPAFVAPLLAGDVLPPLLEALRPSETPSKLVTATLKTLNQIVDAVAQEKPWLDLSGSSRPSLASAVNEIIYTKSTVESLSEILAQTAGTMKVNQQIESAMRLIIKTCREDSHKRNLVDADVLDLLAELLAGVAAMDDRIPASDRKRSSREQLPRAYLADILEAISAVIKDSHFYTAQFLYSQPIQQLFGWPKERSTGTFDGNNTSQSTSWDRLIPRVQTMASKSDPYIKQWPALGAYSSGPADNYSRLPSMDSLQHTSSRNTISDESESPLFIWLMYVARRGEVRERLSACWLLALLKKFGERWPLNDPSKTTREKHFSYLIIPLVEKMIEDSSPTSEYAKKVSAMSQAARDELRLVLERSPIVLAELVTGNKALQTAAVHSRILPTLIQILKKSFDILATSSKPLWQPKPISHEVMDPNIDHASSTLGRAGLNPDVLHAFKYRESVLLALAAMAGDQDSLRKMVIEMGAATHIIEALVPYNENSEPGASSSPKDGNPDAVLIAACKLTRSLSRSVSVLRTSLIDHGVAQPIFELLTHPNVKVQIAATEVITNLVLDVSPMRTEILESGVLGTLCEQCRSANFDLRFGSLWALKHLCLGLPHAMKIQCLEELGVGWLVQVLNGEPSKPAMGTPNAAGEQVDILNAVEEPHMDVDDESGSEDDDDDAMTESIPSMRRHQRHGPRYTSATNIRDRLQQIKNDEQDHRLNGERDDIRIQEQALDFIRNFVSEDKASGEMIDHLLKTFGHSRFFEILDSKIRPKNSPASTSSSQTQASPSTPSYWPSGTHRPPFLSATTPMGQPNWTSYPASELMLATIFILIHLANGRPQHRSLLISQTALMQHVLPLFTHPRRDMRVACAWMLHNLVWVEDHTDEAATRERALSLRQLGFEEGAKQLSRDMDLDVKQRAVVSVEQFDKLLNGGSGGRSGFASGTGGFGSTSGGGTGAGGGGGEGSGGLGGMGSRLSGLHGWRHDPRG</sequence>
<gene>
    <name evidence="7" type="ORF">COCHEDRAFT_1227725</name>
</gene>
<dbReference type="InterPro" id="IPR011989">
    <property type="entry name" value="ARM-like"/>
</dbReference>
<dbReference type="Proteomes" id="UP000016936">
    <property type="component" value="Unassembled WGS sequence"/>
</dbReference>
<dbReference type="GO" id="GO:0005737">
    <property type="term" value="C:cytoplasm"/>
    <property type="evidence" value="ECO:0007669"/>
    <property type="project" value="UniProtKB-SubCell"/>
</dbReference>
<dbReference type="InterPro" id="IPR000225">
    <property type="entry name" value="Armadillo"/>
</dbReference>
<feature type="region of interest" description="Disordered" evidence="6">
    <location>
        <begin position="1030"/>
        <end position="1083"/>
    </location>
</feature>
<proteinExistence type="predicted"/>
<protein>
    <recommendedName>
        <fullName evidence="9">Armadillo repeat-containing protein 8</fullName>
    </recommendedName>
</protein>
<dbReference type="InterPro" id="IPR016024">
    <property type="entry name" value="ARM-type_fold"/>
</dbReference>
<keyword evidence="8" id="KW-1185">Reference proteome</keyword>
<dbReference type="HOGENOM" id="CLU_002741_2_0_1"/>
<name>M2UHR7_COCH5</name>
<accession>M2UHR7</accession>
<dbReference type="Gene3D" id="1.25.10.10">
    <property type="entry name" value="Leucine-rich Repeat Variant"/>
    <property type="match status" value="3"/>
</dbReference>
<dbReference type="OMA" id="TIGHDQR"/>
<feature type="compositionally biased region" description="Low complexity" evidence="6">
    <location>
        <begin position="870"/>
        <end position="887"/>
    </location>
</feature>
<dbReference type="InterPro" id="IPR038739">
    <property type="entry name" value="ARMC8/Vid28"/>
</dbReference>
<keyword evidence="5" id="KW-0539">Nucleus</keyword>
<evidence type="ECO:0000256" key="6">
    <source>
        <dbReference type="SAM" id="MobiDB-lite"/>
    </source>
</evidence>
<feature type="compositionally biased region" description="Gly residues" evidence="6">
    <location>
        <begin position="1030"/>
        <end position="1068"/>
    </location>
</feature>
<dbReference type="SUPFAM" id="SSF48371">
    <property type="entry name" value="ARM repeat"/>
    <property type="match status" value="1"/>
</dbReference>
<dbReference type="STRING" id="701091.M2UHR7"/>
<evidence type="ECO:0000256" key="5">
    <source>
        <dbReference type="ARBA" id="ARBA00023242"/>
    </source>
</evidence>
<dbReference type="AlphaFoldDB" id="M2UHR7"/>
<dbReference type="GO" id="GO:0043161">
    <property type="term" value="P:proteasome-mediated ubiquitin-dependent protein catabolic process"/>
    <property type="evidence" value="ECO:0007669"/>
    <property type="project" value="TreeGrafter"/>
</dbReference>
<evidence type="ECO:0000256" key="4">
    <source>
        <dbReference type="ARBA" id="ARBA00022737"/>
    </source>
</evidence>
<dbReference type="OrthoDB" id="5559898at2759"/>
<evidence type="ECO:0000313" key="7">
    <source>
        <dbReference type="EMBL" id="EMD87487.1"/>
    </source>
</evidence>
<dbReference type="PANTHER" id="PTHR15651">
    <property type="entry name" value="ARMADILLO REPEAT-CONTAINING PROTEIN 8"/>
    <property type="match status" value="1"/>
</dbReference>
<reference evidence="8" key="2">
    <citation type="journal article" date="2013" name="PLoS Genet.">
        <title>Comparative genome structure, secondary metabolite, and effector coding capacity across Cochliobolus pathogens.</title>
        <authorList>
            <person name="Condon B.J."/>
            <person name="Leng Y."/>
            <person name="Wu D."/>
            <person name="Bushley K.E."/>
            <person name="Ohm R.A."/>
            <person name="Otillar R."/>
            <person name="Martin J."/>
            <person name="Schackwitz W."/>
            <person name="Grimwood J."/>
            <person name="MohdZainudin N."/>
            <person name="Xue C."/>
            <person name="Wang R."/>
            <person name="Manning V.A."/>
            <person name="Dhillon B."/>
            <person name="Tu Z.J."/>
            <person name="Steffenson B.J."/>
            <person name="Salamov A."/>
            <person name="Sun H."/>
            <person name="Lowry S."/>
            <person name="LaButti K."/>
            <person name="Han J."/>
            <person name="Copeland A."/>
            <person name="Lindquist E."/>
            <person name="Barry K."/>
            <person name="Schmutz J."/>
            <person name="Baker S.E."/>
            <person name="Ciuffetti L.M."/>
            <person name="Grigoriev I.V."/>
            <person name="Zhong S."/>
            <person name="Turgeon B.G."/>
        </authorList>
    </citation>
    <scope>NUCLEOTIDE SEQUENCE [LARGE SCALE GENOMIC DNA]</scope>
    <source>
        <strain evidence="8">C5 / ATCC 48332 / race O</strain>
    </source>
</reference>
<dbReference type="GO" id="GO:0034657">
    <property type="term" value="C:GID complex"/>
    <property type="evidence" value="ECO:0007669"/>
    <property type="project" value="TreeGrafter"/>
</dbReference>
<feature type="region of interest" description="Disordered" evidence="6">
    <location>
        <begin position="867"/>
        <end position="903"/>
    </location>
</feature>
<dbReference type="SMART" id="SM00185">
    <property type="entry name" value="ARM"/>
    <property type="match status" value="5"/>
</dbReference>
<evidence type="ECO:0000256" key="2">
    <source>
        <dbReference type="ARBA" id="ARBA00004496"/>
    </source>
</evidence>
<evidence type="ECO:0008006" key="9">
    <source>
        <dbReference type="Google" id="ProtNLM"/>
    </source>
</evidence>
<evidence type="ECO:0000313" key="8">
    <source>
        <dbReference type="Proteomes" id="UP000016936"/>
    </source>
</evidence>
<evidence type="ECO:0000256" key="3">
    <source>
        <dbReference type="ARBA" id="ARBA00022490"/>
    </source>
</evidence>
<keyword evidence="3" id="KW-0963">Cytoplasm</keyword>
<dbReference type="PANTHER" id="PTHR15651:SF7">
    <property type="entry name" value="ARMADILLO REPEAT-CONTAINING PROTEIN 8"/>
    <property type="match status" value="1"/>
</dbReference>
<dbReference type="EMBL" id="KB445582">
    <property type="protein sequence ID" value="EMD87487.1"/>
    <property type="molecule type" value="Genomic_DNA"/>
</dbReference>
<reference evidence="7 8" key="1">
    <citation type="journal article" date="2012" name="PLoS Pathog.">
        <title>Diverse lifestyles and strategies of plant pathogenesis encoded in the genomes of eighteen Dothideomycetes fungi.</title>
        <authorList>
            <person name="Ohm R.A."/>
            <person name="Feau N."/>
            <person name="Henrissat B."/>
            <person name="Schoch C.L."/>
            <person name="Horwitz B.A."/>
            <person name="Barry K.W."/>
            <person name="Condon B.J."/>
            <person name="Copeland A.C."/>
            <person name="Dhillon B."/>
            <person name="Glaser F."/>
            <person name="Hesse C.N."/>
            <person name="Kosti I."/>
            <person name="LaButti K."/>
            <person name="Lindquist E.A."/>
            <person name="Lucas S."/>
            <person name="Salamov A.A."/>
            <person name="Bradshaw R.E."/>
            <person name="Ciuffetti L."/>
            <person name="Hamelin R.C."/>
            <person name="Kema G.H.J."/>
            <person name="Lawrence C."/>
            <person name="Scott J.A."/>
            <person name="Spatafora J.W."/>
            <person name="Turgeon B.G."/>
            <person name="de Wit P.J.G.M."/>
            <person name="Zhong S."/>
            <person name="Goodwin S.B."/>
            <person name="Grigoriev I.V."/>
        </authorList>
    </citation>
    <scope>NUCLEOTIDE SEQUENCE [LARGE SCALE GENOMIC DNA]</scope>
    <source>
        <strain evidence="8">C5 / ATCC 48332 / race O</strain>
    </source>
</reference>
<organism evidence="7 8">
    <name type="scientific">Cochliobolus heterostrophus (strain C5 / ATCC 48332 / race O)</name>
    <name type="common">Southern corn leaf blight fungus</name>
    <name type="synonym">Bipolaris maydis</name>
    <dbReference type="NCBI Taxonomy" id="701091"/>
    <lineage>
        <taxon>Eukaryota</taxon>
        <taxon>Fungi</taxon>
        <taxon>Dikarya</taxon>
        <taxon>Ascomycota</taxon>
        <taxon>Pezizomycotina</taxon>
        <taxon>Dothideomycetes</taxon>
        <taxon>Pleosporomycetidae</taxon>
        <taxon>Pleosporales</taxon>
        <taxon>Pleosporineae</taxon>
        <taxon>Pleosporaceae</taxon>
        <taxon>Bipolaris</taxon>
    </lineage>
</organism>
<dbReference type="GO" id="GO:0005634">
    <property type="term" value="C:nucleus"/>
    <property type="evidence" value="ECO:0007669"/>
    <property type="project" value="UniProtKB-SubCell"/>
</dbReference>
<comment type="subcellular location">
    <subcellularLocation>
        <location evidence="2">Cytoplasm</location>
    </subcellularLocation>
    <subcellularLocation>
        <location evidence="1">Nucleus</location>
    </subcellularLocation>
</comment>
<keyword evidence="4" id="KW-0677">Repeat</keyword>